<dbReference type="FunFam" id="3.40.605.10:FF:000026">
    <property type="entry name" value="Aldehyde dehydrogenase, putative"/>
    <property type="match status" value="1"/>
</dbReference>
<dbReference type="Pfam" id="PF00171">
    <property type="entry name" value="Aldedh"/>
    <property type="match status" value="1"/>
</dbReference>
<name>A0A839IWT0_9GAMM</name>
<proteinExistence type="inferred from homology"/>
<feature type="coiled-coil region" evidence="7">
    <location>
        <begin position="59"/>
        <end position="86"/>
    </location>
</feature>
<dbReference type="InterPro" id="IPR016162">
    <property type="entry name" value="Ald_DH_N"/>
</dbReference>
<feature type="active site" evidence="5">
    <location>
        <position position="244"/>
    </location>
</feature>
<evidence type="ECO:0000256" key="4">
    <source>
        <dbReference type="ARBA" id="ARBA00049194"/>
    </source>
</evidence>
<dbReference type="PANTHER" id="PTHR42804">
    <property type="entry name" value="ALDEHYDE DEHYDROGENASE"/>
    <property type="match status" value="1"/>
</dbReference>
<feature type="domain" description="Aldehyde dehydrogenase" evidence="8">
    <location>
        <begin position="12"/>
        <end position="469"/>
    </location>
</feature>
<evidence type="ECO:0000256" key="3">
    <source>
        <dbReference type="ARBA" id="ARBA00024226"/>
    </source>
</evidence>
<dbReference type="InterPro" id="IPR029510">
    <property type="entry name" value="Ald_DH_CS_GLU"/>
</dbReference>
<reference evidence="9 10" key="1">
    <citation type="submission" date="2020-08" db="EMBL/GenBank/DDBJ databases">
        <title>Oceanospirillum sp. nov. isolated from marine sediment.</title>
        <authorList>
            <person name="Ji X."/>
        </authorList>
    </citation>
    <scope>NUCLEOTIDE SEQUENCE [LARGE SCALE GENOMIC DNA]</scope>
    <source>
        <strain evidence="9 10">D5</strain>
    </source>
</reference>
<keyword evidence="10" id="KW-1185">Reference proteome</keyword>
<dbReference type="EC" id="1.2.1.3" evidence="3"/>
<evidence type="ECO:0000256" key="5">
    <source>
        <dbReference type="PROSITE-ProRule" id="PRU10007"/>
    </source>
</evidence>
<dbReference type="Gene3D" id="3.40.605.10">
    <property type="entry name" value="Aldehyde Dehydrogenase, Chain A, domain 1"/>
    <property type="match status" value="1"/>
</dbReference>
<comment type="catalytic activity">
    <reaction evidence="4">
        <text>an aldehyde + NAD(+) + H2O = a carboxylate + NADH + 2 H(+)</text>
        <dbReference type="Rhea" id="RHEA:16185"/>
        <dbReference type="ChEBI" id="CHEBI:15377"/>
        <dbReference type="ChEBI" id="CHEBI:15378"/>
        <dbReference type="ChEBI" id="CHEBI:17478"/>
        <dbReference type="ChEBI" id="CHEBI:29067"/>
        <dbReference type="ChEBI" id="CHEBI:57540"/>
        <dbReference type="ChEBI" id="CHEBI:57945"/>
        <dbReference type="EC" id="1.2.1.3"/>
    </reaction>
</comment>
<evidence type="ECO:0000259" key="8">
    <source>
        <dbReference type="Pfam" id="PF00171"/>
    </source>
</evidence>
<protein>
    <recommendedName>
        <fullName evidence="3">aldehyde dehydrogenase (NAD(+))</fullName>
        <ecNumber evidence="3">1.2.1.3</ecNumber>
    </recommendedName>
</protein>
<dbReference type="InterPro" id="IPR016160">
    <property type="entry name" value="Ald_DH_CS_CYS"/>
</dbReference>
<dbReference type="PANTHER" id="PTHR42804:SF1">
    <property type="entry name" value="ALDEHYDE DEHYDROGENASE-RELATED"/>
    <property type="match status" value="1"/>
</dbReference>
<comment type="similarity">
    <text evidence="1 6">Belongs to the aldehyde dehydrogenase family.</text>
</comment>
<evidence type="ECO:0000256" key="2">
    <source>
        <dbReference type="ARBA" id="ARBA00023002"/>
    </source>
</evidence>
<evidence type="ECO:0000313" key="10">
    <source>
        <dbReference type="Proteomes" id="UP000565262"/>
    </source>
</evidence>
<sequence length="474" mass="50588">MYNTQFFIQGQWVDSQTSDTLPVVNPATEEVILQLPCGGKQDVDAAVSAAKSAFQSFACWSKEQRIQLLERVLEEYNRRIDDVAKAITAEMGAPVTLSQKAQAASGSGHLVAAIKALKNLEESHSLKKTEVYYEAAGVCALITPWNWPVNQIMCKVAPALAAGCTMVLKPSEEAPLSAILVAEILEAAEVPAGVFNMVHGTGEGVGAPLSSHPDVDLVSFTGSTRAGTAVMKAAADTIKKVCLELGGKSANILLDDVDFERSVKQGVLTCFSNTGQSCNAPTRMLVPEAEMDRVIAIAEQAAQKVRLGDPQSEETSMGPVVSKRQYERIQMLIQSGIDEGATLVCGGAGKPDGHETGYFVKPTIFAHANNQMTIAREEIFGPVLTIIPYTDEAEAIAIANDTPYGLSGYVSSADQERAIAVARKLRTGMVHLNGAPTDIFAPFGGYKQSGNGREWGAEGLKEFLEVKAIMGHNL</sequence>
<evidence type="ECO:0000256" key="1">
    <source>
        <dbReference type="ARBA" id="ARBA00009986"/>
    </source>
</evidence>
<dbReference type="Gene3D" id="3.40.309.10">
    <property type="entry name" value="Aldehyde Dehydrogenase, Chain A, domain 2"/>
    <property type="match status" value="1"/>
</dbReference>
<dbReference type="SUPFAM" id="SSF53720">
    <property type="entry name" value="ALDH-like"/>
    <property type="match status" value="1"/>
</dbReference>
<dbReference type="PROSITE" id="PS00070">
    <property type="entry name" value="ALDEHYDE_DEHYDR_CYS"/>
    <property type="match status" value="1"/>
</dbReference>
<dbReference type="GO" id="GO:0004029">
    <property type="term" value="F:aldehyde dehydrogenase (NAD+) activity"/>
    <property type="evidence" value="ECO:0007669"/>
    <property type="project" value="UniProtKB-EC"/>
</dbReference>
<evidence type="ECO:0000256" key="7">
    <source>
        <dbReference type="SAM" id="Coils"/>
    </source>
</evidence>
<dbReference type="PROSITE" id="PS00687">
    <property type="entry name" value="ALDEHYDE_DEHYDR_GLU"/>
    <property type="match status" value="1"/>
</dbReference>
<evidence type="ECO:0000313" key="9">
    <source>
        <dbReference type="EMBL" id="MBB1489232.1"/>
    </source>
</evidence>
<evidence type="ECO:0000256" key="6">
    <source>
        <dbReference type="RuleBase" id="RU003345"/>
    </source>
</evidence>
<dbReference type="CDD" id="cd07138">
    <property type="entry name" value="ALDH_CddD_SSP0762"/>
    <property type="match status" value="1"/>
</dbReference>
<dbReference type="Proteomes" id="UP000565262">
    <property type="component" value="Unassembled WGS sequence"/>
</dbReference>
<dbReference type="AlphaFoldDB" id="A0A839IWT0"/>
<keyword evidence="7" id="KW-0175">Coiled coil</keyword>
<comment type="caution">
    <text evidence="9">The sequence shown here is derived from an EMBL/GenBank/DDBJ whole genome shotgun (WGS) entry which is preliminary data.</text>
</comment>
<dbReference type="InterPro" id="IPR016163">
    <property type="entry name" value="Ald_DH_C"/>
</dbReference>
<dbReference type="FunFam" id="3.40.309.10:FF:000012">
    <property type="entry name" value="Betaine aldehyde dehydrogenase"/>
    <property type="match status" value="1"/>
</dbReference>
<dbReference type="RefSeq" id="WP_182811116.1">
    <property type="nucleotide sequence ID" value="NZ_JACJFM010000047.1"/>
</dbReference>
<dbReference type="EMBL" id="JACJFM010000047">
    <property type="protein sequence ID" value="MBB1489232.1"/>
    <property type="molecule type" value="Genomic_DNA"/>
</dbReference>
<dbReference type="InterPro" id="IPR016161">
    <property type="entry name" value="Ald_DH/histidinol_DH"/>
</dbReference>
<accession>A0A839IWT0</accession>
<dbReference type="InterPro" id="IPR015590">
    <property type="entry name" value="Aldehyde_DH_dom"/>
</dbReference>
<keyword evidence="2 6" id="KW-0560">Oxidoreductase</keyword>
<gene>
    <name evidence="9" type="ORF">H4O21_21710</name>
</gene>
<dbReference type="FunFam" id="3.40.605.10:FF:000007">
    <property type="entry name" value="NAD/NADP-dependent betaine aldehyde dehydrogenase"/>
    <property type="match status" value="1"/>
</dbReference>
<organism evidence="9 10">
    <name type="scientific">Oceanospirillum sediminis</name>
    <dbReference type="NCBI Taxonomy" id="2760088"/>
    <lineage>
        <taxon>Bacteria</taxon>
        <taxon>Pseudomonadati</taxon>
        <taxon>Pseudomonadota</taxon>
        <taxon>Gammaproteobacteria</taxon>
        <taxon>Oceanospirillales</taxon>
        <taxon>Oceanospirillaceae</taxon>
        <taxon>Oceanospirillum</taxon>
    </lineage>
</organism>